<sequence>MANRDIVRLDTTISELEERITLIEKRNYILDMILGVYEESRRSVFPFSVSVETKSKTLENLALQIDKLADKTAESITLLAEAVGYEFKDESITKEPAKFVKIEKKK</sequence>
<name>A0A6M3JAB1_9ZZZZ</name>
<reference evidence="1" key="1">
    <citation type="submission" date="2020-03" db="EMBL/GenBank/DDBJ databases">
        <title>The deep terrestrial virosphere.</title>
        <authorList>
            <person name="Holmfeldt K."/>
            <person name="Nilsson E."/>
            <person name="Simone D."/>
            <person name="Lopez-Fernandez M."/>
            <person name="Wu X."/>
            <person name="de Brujin I."/>
            <person name="Lundin D."/>
            <person name="Andersson A."/>
            <person name="Bertilsson S."/>
            <person name="Dopson M."/>
        </authorList>
    </citation>
    <scope>NUCLEOTIDE SEQUENCE</scope>
    <source>
        <strain evidence="1">MM415B00267</strain>
    </source>
</reference>
<accession>A0A6M3JAB1</accession>
<proteinExistence type="predicted"/>
<protein>
    <submittedName>
        <fullName evidence="1">Uncharacterized protein</fullName>
    </submittedName>
</protein>
<dbReference type="EMBL" id="MT141567">
    <property type="protein sequence ID" value="QJA67179.1"/>
    <property type="molecule type" value="Genomic_DNA"/>
</dbReference>
<evidence type="ECO:0000313" key="1">
    <source>
        <dbReference type="EMBL" id="QJA67179.1"/>
    </source>
</evidence>
<organism evidence="1">
    <name type="scientific">viral metagenome</name>
    <dbReference type="NCBI Taxonomy" id="1070528"/>
    <lineage>
        <taxon>unclassified sequences</taxon>
        <taxon>metagenomes</taxon>
        <taxon>organismal metagenomes</taxon>
    </lineage>
</organism>
<gene>
    <name evidence="1" type="ORF">MM415B00267_0005</name>
</gene>
<dbReference type="AlphaFoldDB" id="A0A6M3JAB1"/>